<dbReference type="STRING" id="1077974.GOEFS_064_00170"/>
<evidence type="ECO:0000256" key="1">
    <source>
        <dbReference type="SAM" id="Phobius"/>
    </source>
</evidence>
<keyword evidence="3" id="KW-1185">Reference proteome</keyword>
<keyword evidence="1" id="KW-0472">Membrane</keyword>
<accession>H0R127</accession>
<dbReference type="Proteomes" id="UP000035034">
    <property type="component" value="Unassembled WGS sequence"/>
</dbReference>
<evidence type="ECO:0000313" key="2">
    <source>
        <dbReference type="EMBL" id="GAB18778.1"/>
    </source>
</evidence>
<dbReference type="RefSeq" id="WP_007318114.1">
    <property type="nucleotide sequence ID" value="NZ_BAEH01000064.1"/>
</dbReference>
<comment type="caution">
    <text evidence="2">The sequence shown here is derived from an EMBL/GenBank/DDBJ whole genome shotgun (WGS) entry which is preliminary data.</text>
</comment>
<keyword evidence="1" id="KW-0812">Transmembrane</keyword>
<protein>
    <submittedName>
        <fullName evidence="2">Uncharacterized protein</fullName>
    </submittedName>
</protein>
<organism evidence="2 3">
    <name type="scientific">Gordonia effusa NBRC 100432</name>
    <dbReference type="NCBI Taxonomy" id="1077974"/>
    <lineage>
        <taxon>Bacteria</taxon>
        <taxon>Bacillati</taxon>
        <taxon>Actinomycetota</taxon>
        <taxon>Actinomycetes</taxon>
        <taxon>Mycobacteriales</taxon>
        <taxon>Gordoniaceae</taxon>
        <taxon>Gordonia</taxon>
    </lineage>
</organism>
<gene>
    <name evidence="2" type="ORF">GOEFS_064_00170</name>
</gene>
<evidence type="ECO:0000313" key="3">
    <source>
        <dbReference type="Proteomes" id="UP000035034"/>
    </source>
</evidence>
<name>H0R127_9ACTN</name>
<sequence length="63" mass="6857">MDRARAEKVNRGINWVYIVVGVIAGVALLAMGSYLWGVIAFAAGGLLFLFNQRSLKRTNTTGE</sequence>
<feature type="transmembrane region" description="Helical" evidence="1">
    <location>
        <begin position="12"/>
        <end position="28"/>
    </location>
</feature>
<proteinExistence type="predicted"/>
<dbReference type="EMBL" id="BAEH01000064">
    <property type="protein sequence ID" value="GAB18778.1"/>
    <property type="molecule type" value="Genomic_DNA"/>
</dbReference>
<reference evidence="2 3" key="1">
    <citation type="submission" date="2011-12" db="EMBL/GenBank/DDBJ databases">
        <title>Whole genome shotgun sequence of Gordonia effusa NBRC 100432.</title>
        <authorList>
            <person name="Yoshida I."/>
            <person name="Takarada H."/>
            <person name="Hosoyama A."/>
            <person name="Tsuchikane K."/>
            <person name="Katsumata H."/>
            <person name="Yamazaki S."/>
            <person name="Fujita N."/>
        </authorList>
    </citation>
    <scope>NUCLEOTIDE SEQUENCE [LARGE SCALE GENOMIC DNA]</scope>
    <source>
        <strain evidence="2 3">NBRC 100432</strain>
    </source>
</reference>
<feature type="transmembrane region" description="Helical" evidence="1">
    <location>
        <begin position="34"/>
        <end position="50"/>
    </location>
</feature>
<dbReference type="AlphaFoldDB" id="H0R127"/>
<keyword evidence="1" id="KW-1133">Transmembrane helix</keyword>